<feature type="binding site" evidence="9">
    <location>
        <position position="91"/>
    </location>
    <ligand>
        <name>5-phospho-alpha-D-ribose 1-diphosphate</name>
        <dbReference type="ChEBI" id="CHEBI:58017"/>
    </ligand>
</feature>
<dbReference type="InterPro" id="IPR035902">
    <property type="entry name" value="Nuc_phospho_transferase"/>
</dbReference>
<dbReference type="PANTHER" id="PTHR43285">
    <property type="entry name" value="ANTHRANILATE PHOSPHORIBOSYLTRANSFERASE"/>
    <property type="match status" value="1"/>
</dbReference>
<keyword evidence="9" id="KW-0460">Magnesium</keyword>
<comment type="function">
    <text evidence="9">Catalyzes the transfer of the phosphoribosyl group of 5-phosphorylribose-1-pyrophosphate (PRPP) to anthranilate to yield N-(5'-phosphoribosyl)-anthranilate (PRA).</text>
</comment>
<evidence type="ECO:0000256" key="2">
    <source>
        <dbReference type="ARBA" id="ARBA00022605"/>
    </source>
</evidence>
<sequence length="344" mass="37117">MGDMMKEALAKLIQGHSLSREDSRSVMSCIMEGEATPAQIASLVTILRMKGESIDEIAGFAEIMRGKASRVETERRSLLDTCGTGGDGMNTFNISTAAAIIAAAGGVRVAKHGNRAASSKSGSADVLEALGVQITLNHEQAARCLDEVGLCFMFAQVFHQSMKHAAAPRKEIGFRTIFNMLGPLTNPAGADRQLMGVFERRRTEVLALVLRELGLYRALVVCSHDGLDEISISAPTQITELRNDAIQTFDVTPEELGLKQYEMRDVVGGDARENAEIIRQVFAGKKGAARDIVLANAGACFYLDEQADSLRDGVELAGRIVDSGIAMEKLEHLVRVTKELAHVS</sequence>
<evidence type="ECO:0000313" key="13">
    <source>
        <dbReference type="Proteomes" id="UP000677918"/>
    </source>
</evidence>
<name>A0A8J4GYI7_9BACL</name>
<dbReference type="EMBL" id="BOVK01000006">
    <property type="protein sequence ID" value="GIQ67562.1"/>
    <property type="molecule type" value="Genomic_DNA"/>
</dbReference>
<feature type="domain" description="Glycosyl transferase family 3 N-terminal" evidence="11">
    <location>
        <begin position="6"/>
        <end position="67"/>
    </location>
</feature>
<feature type="domain" description="Glycosyl transferase family 3" evidence="10">
    <location>
        <begin position="77"/>
        <end position="326"/>
    </location>
</feature>
<keyword evidence="3 9" id="KW-0328">Glycosyltransferase</keyword>
<feature type="binding site" evidence="9">
    <location>
        <position position="229"/>
    </location>
    <ligand>
        <name>Mg(2+)</name>
        <dbReference type="ChEBI" id="CHEBI:18420"/>
        <label>2</label>
    </ligand>
</feature>
<dbReference type="HAMAP" id="MF_00211">
    <property type="entry name" value="TrpD"/>
    <property type="match status" value="1"/>
</dbReference>
<feature type="binding site" evidence="9">
    <location>
        <position position="83"/>
    </location>
    <ligand>
        <name>5-phospho-alpha-D-ribose 1-diphosphate</name>
        <dbReference type="ChEBI" id="CHEBI:58017"/>
    </ligand>
</feature>
<protein>
    <recommendedName>
        <fullName evidence="9">Anthranilate phosphoribosyltransferase</fullName>
        <ecNumber evidence="9">2.4.2.18</ecNumber>
    </recommendedName>
</protein>
<comment type="pathway">
    <text evidence="1 9">Amino-acid biosynthesis; L-tryptophan biosynthesis; L-tryptophan from chorismate: step 2/5.</text>
</comment>
<comment type="cofactor">
    <cofactor evidence="9">
        <name>Mg(2+)</name>
        <dbReference type="ChEBI" id="CHEBI:18420"/>
    </cofactor>
    <text evidence="9">Binds 2 magnesium ions per monomer.</text>
</comment>
<feature type="binding site" evidence="9">
    <location>
        <position position="83"/>
    </location>
    <ligand>
        <name>anthranilate</name>
        <dbReference type="ChEBI" id="CHEBI:16567"/>
        <label>1</label>
    </ligand>
</feature>
<comment type="similarity">
    <text evidence="9">Belongs to the anthranilate phosphoribosyltransferase family.</text>
</comment>
<dbReference type="UniPathway" id="UPA00035">
    <property type="reaction ID" value="UER00041"/>
</dbReference>
<feature type="binding site" evidence="9">
    <location>
        <position position="95"/>
    </location>
    <ligand>
        <name>Mg(2+)</name>
        <dbReference type="ChEBI" id="CHEBI:18420"/>
        <label>1</label>
    </ligand>
</feature>
<dbReference type="PANTHER" id="PTHR43285:SF2">
    <property type="entry name" value="ANTHRANILATE PHOSPHORIBOSYLTRANSFERASE"/>
    <property type="match status" value="1"/>
</dbReference>
<dbReference type="Pfam" id="PF02885">
    <property type="entry name" value="Glycos_trans_3N"/>
    <property type="match status" value="1"/>
</dbReference>
<evidence type="ECO:0000256" key="5">
    <source>
        <dbReference type="ARBA" id="ARBA00022822"/>
    </source>
</evidence>
<proteinExistence type="inferred from homology"/>
<dbReference type="SUPFAM" id="SSF52418">
    <property type="entry name" value="Nucleoside phosphorylase/phosphoribosyltransferase catalytic domain"/>
    <property type="match status" value="1"/>
</dbReference>
<dbReference type="Gene3D" id="3.40.1030.10">
    <property type="entry name" value="Nucleoside phosphorylase/phosphoribosyltransferase catalytic domain"/>
    <property type="match status" value="1"/>
</dbReference>
<dbReference type="InterPro" id="IPR005940">
    <property type="entry name" value="Anthranilate_Pribosyl_Tfrase"/>
</dbReference>
<feature type="binding site" evidence="9">
    <location>
        <begin position="111"/>
        <end position="119"/>
    </location>
    <ligand>
        <name>5-phospho-alpha-D-ribose 1-diphosphate</name>
        <dbReference type="ChEBI" id="CHEBI:58017"/>
    </ligand>
</feature>
<accession>A0A8J4GYI7</accession>
<feature type="binding site" evidence="9">
    <location>
        <position position="114"/>
    </location>
    <ligand>
        <name>anthranilate</name>
        <dbReference type="ChEBI" id="CHEBI:16567"/>
        <label>1</label>
    </ligand>
</feature>
<evidence type="ECO:0000256" key="8">
    <source>
        <dbReference type="ARBA" id="ARBA00061188"/>
    </source>
</evidence>
<evidence type="ECO:0000259" key="10">
    <source>
        <dbReference type="Pfam" id="PF00591"/>
    </source>
</evidence>
<comment type="caution">
    <text evidence="9">Lacks conserved residue(s) required for the propagation of feature annotation.</text>
</comment>
<evidence type="ECO:0000313" key="12">
    <source>
        <dbReference type="EMBL" id="GIQ67562.1"/>
    </source>
</evidence>
<keyword evidence="6 9" id="KW-0057">Aromatic amino acid biosynthesis</keyword>
<evidence type="ECO:0000256" key="9">
    <source>
        <dbReference type="HAMAP-Rule" id="MF_00211"/>
    </source>
</evidence>
<dbReference type="GO" id="GO:0004048">
    <property type="term" value="F:anthranilate phosphoribosyltransferase activity"/>
    <property type="evidence" value="ECO:0007669"/>
    <property type="project" value="UniProtKB-UniRule"/>
</dbReference>
<feature type="binding site" evidence="9">
    <location>
        <position position="169"/>
    </location>
    <ligand>
        <name>anthranilate</name>
        <dbReference type="ChEBI" id="CHEBI:16567"/>
        <label>2</label>
    </ligand>
</feature>
<keyword evidence="4 9" id="KW-0808">Transferase</keyword>
<dbReference type="GO" id="GO:0005829">
    <property type="term" value="C:cytosol"/>
    <property type="evidence" value="ECO:0007669"/>
    <property type="project" value="TreeGrafter"/>
</dbReference>
<organism evidence="12 13">
    <name type="scientific">Xylanibacillus composti</name>
    <dbReference type="NCBI Taxonomy" id="1572762"/>
    <lineage>
        <taxon>Bacteria</taxon>
        <taxon>Bacillati</taxon>
        <taxon>Bacillota</taxon>
        <taxon>Bacilli</taxon>
        <taxon>Bacillales</taxon>
        <taxon>Paenibacillaceae</taxon>
        <taxon>Xylanibacillus</taxon>
    </lineage>
</organism>
<feature type="binding site" evidence="9">
    <location>
        <begin position="86"/>
        <end position="87"/>
    </location>
    <ligand>
        <name>5-phospho-alpha-D-ribose 1-diphosphate</name>
        <dbReference type="ChEBI" id="CHEBI:58017"/>
    </ligand>
</feature>
<dbReference type="GO" id="GO:0000162">
    <property type="term" value="P:L-tryptophan biosynthetic process"/>
    <property type="evidence" value="ECO:0007669"/>
    <property type="project" value="UniProtKB-UniRule"/>
</dbReference>
<comment type="subunit">
    <text evidence="9">Homodimer.</text>
</comment>
<feature type="binding site" evidence="9">
    <location>
        <begin position="93"/>
        <end position="96"/>
    </location>
    <ligand>
        <name>5-phospho-alpha-D-ribose 1-diphosphate</name>
        <dbReference type="ChEBI" id="CHEBI:58017"/>
    </ligand>
</feature>
<comment type="similarity">
    <text evidence="8">In the C-terminal section; belongs to the anthranilate phosphoribosyltransferase family.</text>
</comment>
<dbReference type="InterPro" id="IPR036320">
    <property type="entry name" value="Glycosyl_Trfase_fam3_N_dom_sf"/>
</dbReference>
<dbReference type="FunFam" id="3.40.1030.10:FF:000002">
    <property type="entry name" value="Anthranilate phosphoribosyltransferase"/>
    <property type="match status" value="1"/>
</dbReference>
<evidence type="ECO:0000256" key="7">
    <source>
        <dbReference type="ARBA" id="ARBA00052328"/>
    </source>
</evidence>
<keyword evidence="2 9" id="KW-0028">Amino-acid biosynthesis</keyword>
<evidence type="ECO:0000256" key="6">
    <source>
        <dbReference type="ARBA" id="ARBA00023141"/>
    </source>
</evidence>
<dbReference type="EC" id="2.4.2.18" evidence="9"/>
<evidence type="ECO:0000256" key="4">
    <source>
        <dbReference type="ARBA" id="ARBA00022679"/>
    </source>
</evidence>
<dbReference type="SUPFAM" id="SSF47648">
    <property type="entry name" value="Nucleoside phosphorylase/phosphoribosyltransferase N-terminal domain"/>
    <property type="match status" value="1"/>
</dbReference>
<gene>
    <name evidence="12" type="primary">trpD_1</name>
    <name evidence="9" type="synonym">trpD</name>
    <name evidence="12" type="ORF">XYCOK13_03860</name>
</gene>
<reference evidence="12" key="1">
    <citation type="submission" date="2021-04" db="EMBL/GenBank/DDBJ databases">
        <title>Draft genome sequence of Xylanibacillus composti strain K13.</title>
        <authorList>
            <person name="Uke A."/>
            <person name="Chhe C."/>
            <person name="Baramee S."/>
            <person name="Kosugi A."/>
        </authorList>
    </citation>
    <scope>NUCLEOTIDE SEQUENCE</scope>
    <source>
        <strain evidence="12">K13</strain>
    </source>
</reference>
<dbReference type="InterPro" id="IPR000312">
    <property type="entry name" value="Glycosyl_Trfase_fam3"/>
</dbReference>
<dbReference type="Gene3D" id="1.20.970.10">
    <property type="entry name" value="Transferase, Pyrimidine Nucleoside Phosphorylase, Chain C"/>
    <property type="match status" value="1"/>
</dbReference>
<feature type="binding site" evidence="9">
    <location>
        <position position="229"/>
    </location>
    <ligand>
        <name>Mg(2+)</name>
        <dbReference type="ChEBI" id="CHEBI:18420"/>
        <label>1</label>
    </ligand>
</feature>
<evidence type="ECO:0000256" key="1">
    <source>
        <dbReference type="ARBA" id="ARBA00004907"/>
    </source>
</evidence>
<feature type="binding site" evidence="9">
    <location>
        <position position="228"/>
    </location>
    <ligand>
        <name>Mg(2+)</name>
        <dbReference type="ChEBI" id="CHEBI:18420"/>
        <label>2</label>
    </ligand>
</feature>
<keyword evidence="13" id="KW-1185">Reference proteome</keyword>
<feature type="binding site" evidence="9">
    <location>
        <position position="123"/>
    </location>
    <ligand>
        <name>5-phospho-alpha-D-ribose 1-diphosphate</name>
        <dbReference type="ChEBI" id="CHEBI:58017"/>
    </ligand>
</feature>
<evidence type="ECO:0000259" key="11">
    <source>
        <dbReference type="Pfam" id="PF02885"/>
    </source>
</evidence>
<dbReference type="GO" id="GO:0000287">
    <property type="term" value="F:magnesium ion binding"/>
    <property type="evidence" value="ECO:0007669"/>
    <property type="project" value="UniProtKB-UniRule"/>
</dbReference>
<dbReference type="NCBIfam" id="TIGR01245">
    <property type="entry name" value="trpD"/>
    <property type="match status" value="1"/>
</dbReference>
<keyword evidence="9" id="KW-0479">Metal-binding</keyword>
<comment type="catalytic activity">
    <reaction evidence="7 9">
        <text>N-(5-phospho-beta-D-ribosyl)anthranilate + diphosphate = 5-phospho-alpha-D-ribose 1-diphosphate + anthranilate</text>
        <dbReference type="Rhea" id="RHEA:11768"/>
        <dbReference type="ChEBI" id="CHEBI:16567"/>
        <dbReference type="ChEBI" id="CHEBI:18277"/>
        <dbReference type="ChEBI" id="CHEBI:33019"/>
        <dbReference type="ChEBI" id="CHEBI:58017"/>
        <dbReference type="EC" id="2.4.2.18"/>
    </reaction>
</comment>
<comment type="caution">
    <text evidence="12">The sequence shown here is derived from an EMBL/GenBank/DDBJ whole genome shotgun (WGS) entry which is preliminary data.</text>
</comment>
<keyword evidence="5 9" id="KW-0822">Tryptophan biosynthesis</keyword>
<dbReference type="InterPro" id="IPR017459">
    <property type="entry name" value="Glycosyl_Trfase_fam3_N_dom"/>
</dbReference>
<dbReference type="AlphaFoldDB" id="A0A8J4GYI7"/>
<dbReference type="RefSeq" id="WP_213410158.1">
    <property type="nucleotide sequence ID" value="NZ_BOVK01000006.1"/>
</dbReference>
<dbReference type="Proteomes" id="UP000677918">
    <property type="component" value="Unassembled WGS sequence"/>
</dbReference>
<dbReference type="Pfam" id="PF00591">
    <property type="entry name" value="Glycos_transf_3"/>
    <property type="match status" value="1"/>
</dbReference>
<evidence type="ECO:0000256" key="3">
    <source>
        <dbReference type="ARBA" id="ARBA00022676"/>
    </source>
</evidence>